<organism evidence="1 2">
    <name type="scientific">Candolleomyces eurysporus</name>
    <dbReference type="NCBI Taxonomy" id="2828524"/>
    <lineage>
        <taxon>Eukaryota</taxon>
        <taxon>Fungi</taxon>
        <taxon>Dikarya</taxon>
        <taxon>Basidiomycota</taxon>
        <taxon>Agaricomycotina</taxon>
        <taxon>Agaricomycetes</taxon>
        <taxon>Agaricomycetidae</taxon>
        <taxon>Agaricales</taxon>
        <taxon>Agaricineae</taxon>
        <taxon>Psathyrellaceae</taxon>
        <taxon>Candolleomyces</taxon>
    </lineage>
</organism>
<dbReference type="AlphaFoldDB" id="A0A9W8JU14"/>
<dbReference type="EMBL" id="JANBPK010000012">
    <property type="protein sequence ID" value="KAJ2936873.1"/>
    <property type="molecule type" value="Genomic_DNA"/>
</dbReference>
<dbReference type="OrthoDB" id="2910494at2759"/>
<evidence type="ECO:0000313" key="2">
    <source>
        <dbReference type="Proteomes" id="UP001140091"/>
    </source>
</evidence>
<keyword evidence="2" id="KW-1185">Reference proteome</keyword>
<sequence>MPPPARSSKLKEELVKRATEGSTWDIHKLSEYIMANKDYDVAVLGPLMYLLDPGLIPSAQEMKALKFQRSRPTLPAVHAAMHVLSVMVSLFGGLESQGKDAIAVATRLVANHLPNICQWTNFFAREGLYVGPCGSLFLLFVLLDELQGAIMSSTSCIESLLAMWTSIGADRRPVVVSACTLCPLVSLLKLTITDDDGRTNLCDIFGNSREELKSFISALVQRMDAVSSLHAEGTVSTSFTTAYVSQLLDITQELLTEQNYWIAIFRDGSYLSTLSSTLLSVSLKARGHSTIWKDITLSLRYMVTFCSASGLGNISPVHQMHHALKGGILRLLSRCLTHIPPSCSDFSFVARFYGDILAYTVYRRVTEVIFPFHPALKTQTIRSLVSPSPEITRLWPAVDSTVQSACAIYDHPMSQRAAERICDNIHVSGVCSSYFEAELTPIDSIVLGAGALIQSLEFSRSGALSATLLGASFYPFLRFQLLAFIEHFCETQTPVFEDIRRRRKISESLQSLVIFVDHVSLPPTVDLRTFDQTKSLFERDMQHLTKRSLSYLAQSSEVGNLYLVQFLFPYGITTLRVFARMCRDVSGGFYSLSSIFTVIESPKNTLDFQGKTAREVRADLTAVTGGK</sequence>
<evidence type="ECO:0000313" key="1">
    <source>
        <dbReference type="EMBL" id="KAJ2936873.1"/>
    </source>
</evidence>
<protein>
    <submittedName>
        <fullName evidence="1">Uncharacterized protein</fullName>
    </submittedName>
</protein>
<gene>
    <name evidence="1" type="ORF">H1R20_g218</name>
</gene>
<dbReference type="Proteomes" id="UP001140091">
    <property type="component" value="Unassembled WGS sequence"/>
</dbReference>
<feature type="non-terminal residue" evidence="1">
    <location>
        <position position="1"/>
    </location>
</feature>
<reference evidence="1" key="1">
    <citation type="submission" date="2022-06" db="EMBL/GenBank/DDBJ databases">
        <title>Genome Sequence of Candolleomyces eurysporus.</title>
        <authorList>
            <person name="Buettner E."/>
        </authorList>
    </citation>
    <scope>NUCLEOTIDE SEQUENCE</scope>
    <source>
        <strain evidence="1">VTCC 930004</strain>
    </source>
</reference>
<comment type="caution">
    <text evidence="1">The sequence shown here is derived from an EMBL/GenBank/DDBJ whole genome shotgun (WGS) entry which is preliminary data.</text>
</comment>
<proteinExistence type="predicted"/>
<name>A0A9W8JU14_9AGAR</name>
<accession>A0A9W8JU14</accession>